<dbReference type="PANTHER" id="PTHR44051:SF8">
    <property type="entry name" value="GLUTATHIONE S-TRANSFERASE GSTA"/>
    <property type="match status" value="1"/>
</dbReference>
<dbReference type="PROSITE" id="PS50404">
    <property type="entry name" value="GST_NTER"/>
    <property type="match status" value="1"/>
</dbReference>
<dbReference type="InterPro" id="IPR004045">
    <property type="entry name" value="Glutathione_S-Trfase_N"/>
</dbReference>
<reference evidence="3 4" key="1">
    <citation type="submission" date="2016-07" db="EMBL/GenBank/DDBJ databases">
        <title>Pervasive Adenine N6-methylation of Active Genes in Fungi.</title>
        <authorList>
            <consortium name="DOE Joint Genome Institute"/>
            <person name="Mondo S.J."/>
            <person name="Dannebaum R.O."/>
            <person name="Kuo R.C."/>
            <person name="Labutti K."/>
            <person name="Haridas S."/>
            <person name="Kuo A."/>
            <person name="Salamov A."/>
            <person name="Ahrendt S.R."/>
            <person name="Lipzen A."/>
            <person name="Sullivan W."/>
            <person name="Andreopoulos W.B."/>
            <person name="Clum A."/>
            <person name="Lindquist E."/>
            <person name="Daum C."/>
            <person name="Ramamoorthy G.K."/>
            <person name="Gryganskyi A."/>
            <person name="Culley D."/>
            <person name="Magnuson J.K."/>
            <person name="James T.Y."/>
            <person name="O'Malley M.A."/>
            <person name="Stajich J.E."/>
            <person name="Spatafora J.W."/>
            <person name="Visel A."/>
            <person name="Grigoriev I.V."/>
        </authorList>
    </citation>
    <scope>NUCLEOTIDE SEQUENCE [LARGE SCALE GENOMIC DNA]</scope>
    <source>
        <strain evidence="3 4">NRRL 1336</strain>
    </source>
</reference>
<accession>A0A1X2IRP3</accession>
<dbReference type="InterPro" id="IPR036249">
    <property type="entry name" value="Thioredoxin-like_sf"/>
</dbReference>
<evidence type="ECO:0000313" key="3">
    <source>
        <dbReference type="EMBL" id="ORZ21217.1"/>
    </source>
</evidence>
<evidence type="ECO:0000256" key="1">
    <source>
        <dbReference type="ARBA" id="ARBA00007409"/>
    </source>
</evidence>
<keyword evidence="4" id="KW-1185">Reference proteome</keyword>
<dbReference type="Pfam" id="PF13417">
    <property type="entry name" value="GST_N_3"/>
    <property type="match status" value="1"/>
</dbReference>
<dbReference type="PANTHER" id="PTHR44051">
    <property type="entry name" value="GLUTATHIONE S-TRANSFERASE-RELATED"/>
    <property type="match status" value="1"/>
</dbReference>
<dbReference type="Proteomes" id="UP000193560">
    <property type="component" value="Unassembled WGS sequence"/>
</dbReference>
<evidence type="ECO:0000313" key="4">
    <source>
        <dbReference type="Proteomes" id="UP000193560"/>
    </source>
</evidence>
<dbReference type="InterPro" id="IPR036282">
    <property type="entry name" value="Glutathione-S-Trfase_C_sf"/>
</dbReference>
<dbReference type="Gene3D" id="3.40.30.10">
    <property type="entry name" value="Glutaredoxin"/>
    <property type="match status" value="1"/>
</dbReference>
<evidence type="ECO:0000259" key="2">
    <source>
        <dbReference type="PROSITE" id="PS50404"/>
    </source>
</evidence>
<feature type="domain" description="GST N-terminal" evidence="2">
    <location>
        <begin position="15"/>
        <end position="99"/>
    </location>
</feature>
<name>A0A1X2IRP3_9FUNG</name>
<dbReference type="SUPFAM" id="SSF47616">
    <property type="entry name" value="GST C-terminal domain-like"/>
    <property type="match status" value="1"/>
</dbReference>
<dbReference type="Pfam" id="PF22041">
    <property type="entry name" value="GST_C_7"/>
    <property type="match status" value="1"/>
</dbReference>
<protein>
    <recommendedName>
        <fullName evidence="2">GST N-terminal domain-containing protein</fullName>
    </recommendedName>
</protein>
<sequence>MNNQTNISSIKLYDIGSRLDPQPSSPNTLKARIALNIKGIPYETEWLDFFEIHSVIPNVTKTGKKPTLPVIVDMKNQDCAVQDSWEIVKYLDLSYPDTPTLINKDNEGLEFFFYQYCHERILMHAFSLCVLSILNNYDTPQKQKEFRGYMEGRFGTTLETLAGNPSDHVAALKSQLVLIHDTLKIYPYLTGEKVGMADVTLASFYTMVATLRGDIFETALLDAFPDTVLRTWWGRMEKYTKLSPPSIDSRL</sequence>
<proteinExistence type="inferred from homology"/>
<dbReference type="Gene3D" id="1.20.1050.10">
    <property type="match status" value="1"/>
</dbReference>
<comment type="caution">
    <text evidence="3">The sequence shown here is derived from an EMBL/GenBank/DDBJ whole genome shotgun (WGS) entry which is preliminary data.</text>
</comment>
<dbReference type="AlphaFoldDB" id="A0A1X2IRP3"/>
<dbReference type="InterPro" id="IPR054416">
    <property type="entry name" value="GST_UstS-like_C"/>
</dbReference>
<dbReference type="EMBL" id="MCGE01000005">
    <property type="protein sequence ID" value="ORZ21217.1"/>
    <property type="molecule type" value="Genomic_DNA"/>
</dbReference>
<dbReference type="STRING" id="90262.A0A1X2IRP3"/>
<dbReference type="SUPFAM" id="SSF52833">
    <property type="entry name" value="Thioredoxin-like"/>
    <property type="match status" value="1"/>
</dbReference>
<comment type="similarity">
    <text evidence="1">Belongs to the GST superfamily.</text>
</comment>
<dbReference type="OrthoDB" id="4951845at2759"/>
<gene>
    <name evidence="3" type="ORF">BCR42DRAFT_407101</name>
</gene>
<organism evidence="3 4">
    <name type="scientific">Absidia repens</name>
    <dbReference type="NCBI Taxonomy" id="90262"/>
    <lineage>
        <taxon>Eukaryota</taxon>
        <taxon>Fungi</taxon>
        <taxon>Fungi incertae sedis</taxon>
        <taxon>Mucoromycota</taxon>
        <taxon>Mucoromycotina</taxon>
        <taxon>Mucoromycetes</taxon>
        <taxon>Mucorales</taxon>
        <taxon>Cunninghamellaceae</taxon>
        <taxon>Absidia</taxon>
    </lineage>
</organism>